<evidence type="ECO:0008006" key="4">
    <source>
        <dbReference type="Google" id="ProtNLM"/>
    </source>
</evidence>
<evidence type="ECO:0000313" key="2">
    <source>
        <dbReference type="EMBL" id="TGN18969.1"/>
    </source>
</evidence>
<accession>A0A4R9M152</accession>
<evidence type="ECO:0000256" key="1">
    <source>
        <dbReference type="SAM" id="Phobius"/>
    </source>
</evidence>
<dbReference type="Pfam" id="PF20221">
    <property type="entry name" value="DUF6580"/>
    <property type="match status" value="1"/>
</dbReference>
<feature type="transmembrane region" description="Helical" evidence="1">
    <location>
        <begin position="61"/>
        <end position="83"/>
    </location>
</feature>
<comment type="caution">
    <text evidence="2">The sequence shown here is derived from an EMBL/GenBank/DDBJ whole genome shotgun (WGS) entry which is preliminary data.</text>
</comment>
<evidence type="ECO:0000313" key="3">
    <source>
        <dbReference type="Proteomes" id="UP000298058"/>
    </source>
</evidence>
<keyword evidence="1" id="KW-1133">Transmembrane helix</keyword>
<proteinExistence type="predicted"/>
<dbReference type="Proteomes" id="UP000298058">
    <property type="component" value="Unassembled WGS sequence"/>
</dbReference>
<dbReference type="InterPro" id="IPR046487">
    <property type="entry name" value="DUF6580"/>
</dbReference>
<feature type="transmembrane region" description="Helical" evidence="1">
    <location>
        <begin position="138"/>
        <end position="160"/>
    </location>
</feature>
<protein>
    <recommendedName>
        <fullName evidence="4">Rod shape-determining protein MreD</fullName>
    </recommendedName>
</protein>
<feature type="transmembrane region" description="Helical" evidence="1">
    <location>
        <begin position="95"/>
        <end position="118"/>
    </location>
</feature>
<keyword evidence="3" id="KW-1185">Reference proteome</keyword>
<dbReference type="RefSeq" id="WP_135760652.1">
    <property type="nucleotide sequence ID" value="NZ_RQHW01000042.1"/>
</dbReference>
<reference evidence="2" key="1">
    <citation type="journal article" date="2019" name="PLoS Negl. Trop. Dis.">
        <title>Revisiting the worldwide diversity of Leptospira species in the environment.</title>
        <authorList>
            <person name="Vincent A.T."/>
            <person name="Schiettekatte O."/>
            <person name="Bourhy P."/>
            <person name="Veyrier F.J."/>
            <person name="Picardeau M."/>
        </authorList>
    </citation>
    <scope>NUCLEOTIDE SEQUENCE [LARGE SCALE GENOMIC DNA]</scope>
    <source>
        <strain evidence="2">201300427</strain>
    </source>
</reference>
<keyword evidence="1" id="KW-0812">Transmembrane</keyword>
<name>A0A4R9M152_9LEPT</name>
<sequence>MFQSRISVAILMILVAVASRILPHPPNFNPLMAVSLFSGAYLLEKKWAYFVPLAAMLISDLYFGLHDLLPVVYICMAGIVFLGTKLSQNKTWKKTFGYTLFSSVVFFLVTNFAVWLTSGMYPLNGEGLVTCFTLAVPFFQNSVAGDLLFTGILFGSMAFLERTHFKGELVKVKSN</sequence>
<dbReference type="AlphaFoldDB" id="A0A4R9M152"/>
<organism evidence="2 3">
    <name type="scientific">Leptospira idonii</name>
    <dbReference type="NCBI Taxonomy" id="1193500"/>
    <lineage>
        <taxon>Bacteria</taxon>
        <taxon>Pseudomonadati</taxon>
        <taxon>Spirochaetota</taxon>
        <taxon>Spirochaetia</taxon>
        <taxon>Leptospirales</taxon>
        <taxon>Leptospiraceae</taxon>
        <taxon>Leptospira</taxon>
    </lineage>
</organism>
<dbReference type="OrthoDB" id="9806699at2"/>
<keyword evidence="1" id="KW-0472">Membrane</keyword>
<gene>
    <name evidence="2" type="ORF">EHS15_11190</name>
</gene>
<dbReference type="EMBL" id="RQHW01000042">
    <property type="protein sequence ID" value="TGN18969.1"/>
    <property type="molecule type" value="Genomic_DNA"/>
</dbReference>